<dbReference type="InterPro" id="IPR007848">
    <property type="entry name" value="Small_mtfrase_dom"/>
</dbReference>
<dbReference type="Gene3D" id="1.10.8.10">
    <property type="entry name" value="DNA helicase RuvA subunit, C-terminal domain"/>
    <property type="match status" value="1"/>
</dbReference>
<proteinExistence type="inferred from homology"/>
<reference evidence="8 9" key="1">
    <citation type="journal article" date="2017" name="Infect. Genet. Evol.">
        <title>The new phylogeny of the genus Mycobacterium: The old and the news.</title>
        <authorList>
            <person name="Tortoli E."/>
            <person name="Fedrizzi T."/>
            <person name="Meehan C.J."/>
            <person name="Trovato A."/>
            <person name="Grottola A."/>
            <person name="Giacobazzi E."/>
            <person name="Serpini G.F."/>
            <person name="Tagliazucchi S."/>
            <person name="Fabio A."/>
            <person name="Bettua C."/>
            <person name="Bertorelli R."/>
            <person name="Frascaro F."/>
            <person name="De Sanctis V."/>
            <person name="Pecorari M."/>
            <person name="Jousson O."/>
            <person name="Segata N."/>
            <person name="Cirillo D.M."/>
        </authorList>
    </citation>
    <scope>NUCLEOTIDE SEQUENCE [LARGE SCALE GENOMIC DNA]</scope>
    <source>
        <strain evidence="8 9">CIP1034565</strain>
    </source>
</reference>
<dbReference type="PANTHER" id="PTHR18895:SF74">
    <property type="entry name" value="MTRF1L RELEASE FACTOR GLUTAMINE METHYLTRANSFERASE"/>
    <property type="match status" value="1"/>
</dbReference>
<comment type="catalytic activity">
    <reaction evidence="4 5">
        <text>L-glutaminyl-[peptide chain release factor] + S-adenosyl-L-methionine = N(5)-methyl-L-glutaminyl-[peptide chain release factor] + S-adenosyl-L-homocysteine + H(+)</text>
        <dbReference type="Rhea" id="RHEA:42896"/>
        <dbReference type="Rhea" id="RHEA-COMP:10271"/>
        <dbReference type="Rhea" id="RHEA-COMP:10272"/>
        <dbReference type="ChEBI" id="CHEBI:15378"/>
        <dbReference type="ChEBI" id="CHEBI:30011"/>
        <dbReference type="ChEBI" id="CHEBI:57856"/>
        <dbReference type="ChEBI" id="CHEBI:59789"/>
        <dbReference type="ChEBI" id="CHEBI:61891"/>
        <dbReference type="EC" id="2.1.1.297"/>
    </reaction>
</comment>
<evidence type="ECO:0000256" key="2">
    <source>
        <dbReference type="ARBA" id="ARBA00022679"/>
    </source>
</evidence>
<evidence type="ECO:0000256" key="3">
    <source>
        <dbReference type="ARBA" id="ARBA00022691"/>
    </source>
</evidence>
<dbReference type="NCBIfam" id="TIGR03534">
    <property type="entry name" value="RF_mod_PrmC"/>
    <property type="match status" value="1"/>
</dbReference>
<feature type="binding site" evidence="5">
    <location>
        <position position="199"/>
    </location>
    <ligand>
        <name>S-adenosyl-L-methionine</name>
        <dbReference type="ChEBI" id="CHEBI:59789"/>
    </ligand>
</feature>
<feature type="binding site" evidence="5">
    <location>
        <position position="154"/>
    </location>
    <ligand>
        <name>S-adenosyl-L-methionine</name>
        <dbReference type="ChEBI" id="CHEBI:59789"/>
    </ligand>
</feature>
<dbReference type="InterPro" id="IPR050320">
    <property type="entry name" value="N5-glutamine_MTase"/>
</dbReference>
<protein>
    <recommendedName>
        <fullName evidence="5">Release factor glutamine methyltransferase</fullName>
        <shortName evidence="5">RF MTase</shortName>
        <ecNumber evidence="5">2.1.1.297</ecNumber>
    </recommendedName>
    <alternativeName>
        <fullName evidence="5">N5-glutamine methyltransferase PrmC</fullName>
    </alternativeName>
    <alternativeName>
        <fullName evidence="5">Protein-(glutamine-N5) MTase PrmC</fullName>
    </alternativeName>
    <alternativeName>
        <fullName evidence="5">Protein-glutamine N-methyltransferase PrmC</fullName>
    </alternativeName>
</protein>
<dbReference type="InterPro" id="IPR040758">
    <property type="entry name" value="PrmC_N"/>
</dbReference>
<dbReference type="Pfam" id="PF17827">
    <property type="entry name" value="PrmC_N"/>
    <property type="match status" value="1"/>
</dbReference>
<dbReference type="OrthoDB" id="9800643at2"/>
<dbReference type="GO" id="GO:0102559">
    <property type="term" value="F:peptide chain release factor N(5)-glutamine methyltransferase activity"/>
    <property type="evidence" value="ECO:0007669"/>
    <property type="project" value="UniProtKB-EC"/>
</dbReference>
<evidence type="ECO:0000313" key="9">
    <source>
        <dbReference type="Proteomes" id="UP000230551"/>
    </source>
</evidence>
<evidence type="ECO:0000256" key="4">
    <source>
        <dbReference type="ARBA" id="ARBA00048391"/>
    </source>
</evidence>
<dbReference type="STRING" id="85968.GCA_900073015_00938"/>
<comment type="caution">
    <text evidence="8">The sequence shown here is derived from an EMBL/GenBank/DDBJ whole genome shotgun (WGS) entry which is preliminary data.</text>
</comment>
<gene>
    <name evidence="5 8" type="primary">prmC</name>
    <name evidence="8" type="ORF">CQY22_009410</name>
</gene>
<sequence>MRELISAAEATLAAAGVDSPRADAELLAAHAAGVDRSRIAVWAVTGHTPDTHVADCYRQLIDARAARAPLQHLTGYAAFGPLTLRVGPGVFVPRPETEALLEWALGVEASNPVASSRRASSSNPAVAVDLCAGSGALGLALAHHHPDARVWLVENSPAALAYTRRNAEPYPNVTVLDADATDPGLLGELNGRVDLLVCNPPYIPDGAALPAEAAADPDRALFGGPDGMSVIGPLAAVAARLLRPGGAIGVEHDDTTAEATVAVLRDAGVFDDIVARTDLTGRPRFVTAVRARNGGERE</sequence>
<name>A0A2G5PAN4_9MYCO</name>
<keyword evidence="3 5" id="KW-0949">S-adenosyl-L-methionine</keyword>
<dbReference type="Gene3D" id="3.40.50.150">
    <property type="entry name" value="Vaccinia Virus protein VP39"/>
    <property type="match status" value="1"/>
</dbReference>
<dbReference type="CDD" id="cd02440">
    <property type="entry name" value="AdoMet_MTases"/>
    <property type="match status" value="1"/>
</dbReference>
<dbReference type="PROSITE" id="PS00092">
    <property type="entry name" value="N6_MTASE"/>
    <property type="match status" value="1"/>
</dbReference>
<evidence type="ECO:0000259" key="7">
    <source>
        <dbReference type="Pfam" id="PF17827"/>
    </source>
</evidence>
<feature type="binding site" evidence="5">
    <location>
        <begin position="199"/>
        <end position="202"/>
    </location>
    <ligand>
        <name>substrate</name>
    </ligand>
</feature>
<feature type="domain" description="Methyltransferase small" evidence="6">
    <location>
        <begin position="127"/>
        <end position="203"/>
    </location>
</feature>
<dbReference type="InterPro" id="IPR019874">
    <property type="entry name" value="RF_methyltr_PrmC"/>
</dbReference>
<comment type="similarity">
    <text evidence="5">Belongs to the protein N5-glutamine methyltransferase family. PrmC subfamily.</text>
</comment>
<dbReference type="SUPFAM" id="SSF53335">
    <property type="entry name" value="S-adenosyl-L-methionine-dependent methyltransferases"/>
    <property type="match status" value="1"/>
</dbReference>
<accession>A0A2G5PAN4</accession>
<evidence type="ECO:0000313" key="8">
    <source>
        <dbReference type="EMBL" id="PIB75429.1"/>
    </source>
</evidence>
<organism evidence="8 9">
    <name type="scientific">Mycolicibacterium brumae</name>
    <dbReference type="NCBI Taxonomy" id="85968"/>
    <lineage>
        <taxon>Bacteria</taxon>
        <taxon>Bacillati</taxon>
        <taxon>Actinomycetota</taxon>
        <taxon>Actinomycetes</taxon>
        <taxon>Mycobacteriales</taxon>
        <taxon>Mycobacteriaceae</taxon>
        <taxon>Mycolicibacterium</taxon>
    </lineage>
</organism>
<comment type="function">
    <text evidence="5">Methylates the class 1 translation termination release factors RF1/PrfA and RF2/PrfB on the glutamine residue of the universally conserved GGQ motif.</text>
</comment>
<evidence type="ECO:0000256" key="5">
    <source>
        <dbReference type="HAMAP-Rule" id="MF_02126"/>
    </source>
</evidence>
<comment type="caution">
    <text evidence="5">Lacks conserved residue(s) required for the propagation of feature annotation.</text>
</comment>
<dbReference type="InterPro" id="IPR029063">
    <property type="entry name" value="SAM-dependent_MTases_sf"/>
</dbReference>
<evidence type="ECO:0000259" key="6">
    <source>
        <dbReference type="Pfam" id="PF05175"/>
    </source>
</evidence>
<dbReference type="EC" id="2.1.1.297" evidence="5"/>
<dbReference type="HAMAP" id="MF_02126">
    <property type="entry name" value="RF_methyltr_PrmC"/>
    <property type="match status" value="1"/>
</dbReference>
<dbReference type="EMBL" id="PDCN02000010">
    <property type="protein sequence ID" value="PIB75429.1"/>
    <property type="molecule type" value="Genomic_DNA"/>
</dbReference>
<dbReference type="GO" id="GO:0003676">
    <property type="term" value="F:nucleic acid binding"/>
    <property type="evidence" value="ECO:0007669"/>
    <property type="project" value="InterPro"/>
</dbReference>
<dbReference type="InterPro" id="IPR002052">
    <property type="entry name" value="DNA_methylase_N6_adenine_CS"/>
</dbReference>
<feature type="domain" description="Release factor glutamine methyltransferase N-terminal" evidence="7">
    <location>
        <begin position="3"/>
        <end position="75"/>
    </location>
</feature>
<dbReference type="InterPro" id="IPR004556">
    <property type="entry name" value="HemK-like"/>
</dbReference>
<evidence type="ECO:0000256" key="1">
    <source>
        <dbReference type="ARBA" id="ARBA00022603"/>
    </source>
</evidence>
<keyword evidence="9" id="KW-1185">Reference proteome</keyword>
<dbReference type="PANTHER" id="PTHR18895">
    <property type="entry name" value="HEMK METHYLTRANSFERASE"/>
    <property type="match status" value="1"/>
</dbReference>
<keyword evidence="2 5" id="KW-0808">Transferase</keyword>
<dbReference type="GO" id="GO:0032259">
    <property type="term" value="P:methylation"/>
    <property type="evidence" value="ECO:0007669"/>
    <property type="project" value="UniProtKB-KW"/>
</dbReference>
<dbReference type="NCBIfam" id="TIGR00536">
    <property type="entry name" value="hemK_fam"/>
    <property type="match status" value="1"/>
</dbReference>
<dbReference type="AlphaFoldDB" id="A0A2G5PAN4"/>
<dbReference type="Pfam" id="PF05175">
    <property type="entry name" value="MTS"/>
    <property type="match status" value="1"/>
</dbReference>
<dbReference type="Proteomes" id="UP000230551">
    <property type="component" value="Unassembled WGS sequence"/>
</dbReference>
<keyword evidence="1 5" id="KW-0489">Methyltransferase</keyword>